<reference evidence="3 4" key="1">
    <citation type="journal article" date="2016" name="Proc. Natl. Acad. Sci. U.S.A.">
        <title>Comparative genomics of biotechnologically important yeasts.</title>
        <authorList>
            <person name="Riley R."/>
            <person name="Haridas S."/>
            <person name="Wolfe K.H."/>
            <person name="Lopes M.R."/>
            <person name="Hittinger C.T."/>
            <person name="Goeker M."/>
            <person name="Salamov A.A."/>
            <person name="Wisecaver J.H."/>
            <person name="Long T.M."/>
            <person name="Calvey C.H."/>
            <person name="Aerts A.L."/>
            <person name="Barry K.W."/>
            <person name="Choi C."/>
            <person name="Clum A."/>
            <person name="Coughlan A.Y."/>
            <person name="Deshpande S."/>
            <person name="Douglass A.P."/>
            <person name="Hanson S.J."/>
            <person name="Klenk H.-P."/>
            <person name="LaButti K.M."/>
            <person name="Lapidus A."/>
            <person name="Lindquist E.A."/>
            <person name="Lipzen A.M."/>
            <person name="Meier-Kolthoff J.P."/>
            <person name="Ohm R.A."/>
            <person name="Otillar R.P."/>
            <person name="Pangilinan J.L."/>
            <person name="Peng Y."/>
            <person name="Rokas A."/>
            <person name="Rosa C.A."/>
            <person name="Scheuner C."/>
            <person name="Sibirny A.A."/>
            <person name="Slot J.C."/>
            <person name="Stielow J.B."/>
            <person name="Sun H."/>
            <person name="Kurtzman C.P."/>
            <person name="Blackwell M."/>
            <person name="Grigoriev I.V."/>
            <person name="Jeffries T.W."/>
        </authorList>
    </citation>
    <scope>NUCLEOTIDE SEQUENCE [LARGE SCALE GENOMIC DNA]</scope>
    <source>
        <strain evidence="3 4">DSM 6958</strain>
    </source>
</reference>
<dbReference type="GO" id="GO:0005829">
    <property type="term" value="C:cytosol"/>
    <property type="evidence" value="ECO:0007669"/>
    <property type="project" value="TreeGrafter"/>
</dbReference>
<gene>
    <name evidence="3" type="ORF">NADFUDRAFT_83391</name>
</gene>
<protein>
    <recommendedName>
        <fullName evidence="2">Arrestin C-terminal-like domain-containing protein</fullName>
    </recommendedName>
</protein>
<evidence type="ECO:0000313" key="3">
    <source>
        <dbReference type="EMBL" id="ODQ65403.1"/>
    </source>
</evidence>
<feature type="region of interest" description="Disordered" evidence="1">
    <location>
        <begin position="41"/>
        <end position="61"/>
    </location>
</feature>
<dbReference type="InterPro" id="IPR014752">
    <property type="entry name" value="Arrestin-like_C"/>
</dbReference>
<feature type="region of interest" description="Disordered" evidence="1">
    <location>
        <begin position="1059"/>
        <end position="1084"/>
    </location>
</feature>
<organism evidence="3 4">
    <name type="scientific">Nadsonia fulvescens var. elongata DSM 6958</name>
    <dbReference type="NCBI Taxonomy" id="857566"/>
    <lineage>
        <taxon>Eukaryota</taxon>
        <taxon>Fungi</taxon>
        <taxon>Dikarya</taxon>
        <taxon>Ascomycota</taxon>
        <taxon>Saccharomycotina</taxon>
        <taxon>Dipodascomycetes</taxon>
        <taxon>Dipodascales</taxon>
        <taxon>Dipodascales incertae sedis</taxon>
        <taxon>Nadsonia</taxon>
    </lineage>
</organism>
<dbReference type="Gene3D" id="2.60.40.640">
    <property type="match status" value="2"/>
</dbReference>
<keyword evidence="4" id="KW-1185">Reference proteome</keyword>
<proteinExistence type="predicted"/>
<feature type="domain" description="Arrestin C-terminal-like" evidence="2">
    <location>
        <begin position="431"/>
        <end position="596"/>
    </location>
</feature>
<name>A0A1E3PJ09_9ASCO</name>
<evidence type="ECO:0000259" key="2">
    <source>
        <dbReference type="SMART" id="SM01017"/>
    </source>
</evidence>
<dbReference type="InterPro" id="IPR050357">
    <property type="entry name" value="Arrestin_domain-protein"/>
</dbReference>
<dbReference type="Pfam" id="PF02752">
    <property type="entry name" value="Arrestin_C"/>
    <property type="match status" value="1"/>
</dbReference>
<dbReference type="GO" id="GO:0031625">
    <property type="term" value="F:ubiquitin protein ligase binding"/>
    <property type="evidence" value="ECO:0007669"/>
    <property type="project" value="TreeGrafter"/>
</dbReference>
<dbReference type="InterPro" id="IPR011022">
    <property type="entry name" value="Arrestin_C-like"/>
</dbReference>
<dbReference type="EMBL" id="KV454410">
    <property type="protein sequence ID" value="ODQ65403.1"/>
    <property type="molecule type" value="Genomic_DNA"/>
</dbReference>
<dbReference type="OrthoDB" id="2238745at2759"/>
<sequence length="1084" mass="120142">MLFEGSQFLVPRENTNLEMGAGNDHRFNYYKQNSSPLFPPSVDADSFTLNNQNDQPGLLPSSSSLLSTSVKSLLPPSSSFATSLEDNPPVASTKSIAVSIILAEPTLYISGFTHREQLEHPPTLLRGSLVLKVSKSCKIRSVNLVFKGVMRTEWPEGIPPSNTQYFEQSDIHEHVWPFFNANFPMAETSSGANMVRFLREESITPTSSMTTLSTATTTETTTTIATAILDENTPAETTSNFNILLDVMSSRDKKSINDNSNKESLGSHYSFKGLADRFRRATSPSPSFRSSSRSSLEQIINDDNENNDKNERADNTTTNFLSPEISLQSDSKYEKYLYSQSEHTEKDVHSKGYRNFVPGEYVYNFELPIMPTYVETCNCPFGSVKYYLEAKIERSGAFSTNLNGRKEVEIVRNPSDESLEFSAPITISKNWEDQLYYEIVILGKTCPIGASIPISIKMVPLDKVKCHRIKIVLTEHCEYYTKDKKVHRIEPTRKFTLYEKRADSTLGDSLLGELEGIEELMDFGATELELNVEIPETNIRGTKLRPNLTDEYLTVNHWIKIIMRLSKKDLEDSTGQKRKHFEISIDSPFHLLDKRCTNSNILLPEYPTSFTLLGGNSPTDSANLEFRPIHLLHKPSLAPPPFEADTSPPMDIDGITNFENPPDYDSIITTGLGSYRKRYKYFKHHLEQQEKMNHYDPGFSNIISAFPKTNQEQFGAFDSVGKNKISLLSSSATGVGIATPRFSRGIPPRKFSNGDVLKRTLSNSLDPELASPMAGSTPPLFTDALLSSVIPSSSPSSSSPLISSHLLPLPEISAETIITPSWANWGAGANNDISATHLSSTPGIIKSPSSTNIKMGYGRNRSIVSFNENDNGLNAIFRNNKKQNSGTGEDTDIINPNEHPELEMQDYFVDLNTTASDASKLKSSNPPMNPLIRYHSFDLADSGAQFISTDSRRRSSVSISHVGAVRRGSIINIHHVDPDFNDSDSEDEHHLPQEGKGKYYQGEPLNPEHRDSIEFSALGQGSESLSTALTTHPEEEGSSGSMGGNSTFSIFNNLSDTSFGSDCDSRQSEDNYGDIGLGSLNING</sequence>
<dbReference type="PANTHER" id="PTHR11188">
    <property type="entry name" value="ARRESTIN DOMAIN CONTAINING PROTEIN"/>
    <property type="match status" value="1"/>
</dbReference>
<dbReference type="Proteomes" id="UP000095009">
    <property type="component" value="Unassembled WGS sequence"/>
</dbReference>
<feature type="region of interest" description="Disordered" evidence="1">
    <location>
        <begin position="280"/>
        <end position="323"/>
    </location>
</feature>
<dbReference type="PANTHER" id="PTHR11188:SF174">
    <property type="entry name" value="ARRESTIN-RELATED TRAFFICKING ADAPTER 10-RELATED"/>
    <property type="match status" value="1"/>
</dbReference>
<accession>A0A1E3PJ09</accession>
<dbReference type="GO" id="GO:0070086">
    <property type="term" value="P:ubiquitin-dependent endocytosis"/>
    <property type="evidence" value="ECO:0007669"/>
    <property type="project" value="TreeGrafter"/>
</dbReference>
<evidence type="ECO:0000256" key="1">
    <source>
        <dbReference type="SAM" id="MobiDB-lite"/>
    </source>
</evidence>
<feature type="compositionally biased region" description="Basic and acidic residues" evidence="1">
    <location>
        <begin position="987"/>
        <end position="997"/>
    </location>
</feature>
<feature type="region of interest" description="Disordered" evidence="1">
    <location>
        <begin position="976"/>
        <end position="1009"/>
    </location>
</feature>
<dbReference type="STRING" id="857566.A0A1E3PJ09"/>
<evidence type="ECO:0000313" key="4">
    <source>
        <dbReference type="Proteomes" id="UP000095009"/>
    </source>
</evidence>
<dbReference type="GO" id="GO:0030674">
    <property type="term" value="F:protein-macromolecule adaptor activity"/>
    <property type="evidence" value="ECO:0007669"/>
    <property type="project" value="TreeGrafter"/>
</dbReference>
<feature type="region of interest" description="Disordered" evidence="1">
    <location>
        <begin position="1023"/>
        <end position="1046"/>
    </location>
</feature>
<dbReference type="SMART" id="SM01017">
    <property type="entry name" value="Arrestin_C"/>
    <property type="match status" value="1"/>
</dbReference>
<dbReference type="AlphaFoldDB" id="A0A1E3PJ09"/>
<feature type="compositionally biased region" description="Low complexity" evidence="1">
    <location>
        <begin position="281"/>
        <end position="295"/>
    </location>
</feature>